<dbReference type="EMBL" id="CM000138">
    <property type="protein sequence ID" value="EEE54825.1"/>
    <property type="molecule type" value="Genomic_DNA"/>
</dbReference>
<accession>B9EXL2</accession>
<dbReference type="AlphaFoldDB" id="B9EXL2"/>
<name>B9EXL2_ORYSJ</name>
<protein>
    <submittedName>
        <fullName evidence="1">Uncharacterized protein</fullName>
    </submittedName>
</protein>
<organism evidence="1">
    <name type="scientific">Oryza sativa subsp. japonica</name>
    <name type="common">Rice</name>
    <dbReference type="NCBI Taxonomy" id="39947"/>
    <lineage>
        <taxon>Eukaryota</taxon>
        <taxon>Viridiplantae</taxon>
        <taxon>Streptophyta</taxon>
        <taxon>Embryophyta</taxon>
        <taxon>Tracheophyta</taxon>
        <taxon>Spermatophyta</taxon>
        <taxon>Magnoliopsida</taxon>
        <taxon>Liliopsida</taxon>
        <taxon>Poales</taxon>
        <taxon>Poaceae</taxon>
        <taxon>BOP clade</taxon>
        <taxon>Oryzoideae</taxon>
        <taxon>Oryzeae</taxon>
        <taxon>Oryzinae</taxon>
        <taxon>Oryza</taxon>
        <taxon>Oryza sativa</taxon>
    </lineage>
</organism>
<reference evidence="1" key="1">
    <citation type="journal article" date="2005" name="PLoS Biol.">
        <title>The genomes of Oryza sativa: a history of duplications.</title>
        <authorList>
            <person name="Yu J."/>
            <person name="Wang J."/>
            <person name="Lin W."/>
            <person name="Li S."/>
            <person name="Li H."/>
            <person name="Zhou J."/>
            <person name="Ni P."/>
            <person name="Dong W."/>
            <person name="Hu S."/>
            <person name="Zeng C."/>
            <person name="Zhang J."/>
            <person name="Zhang Y."/>
            <person name="Li R."/>
            <person name="Xu Z."/>
            <person name="Li S."/>
            <person name="Li X."/>
            <person name="Zheng H."/>
            <person name="Cong L."/>
            <person name="Lin L."/>
            <person name="Yin J."/>
            <person name="Geng J."/>
            <person name="Li G."/>
            <person name="Shi J."/>
            <person name="Liu J."/>
            <person name="Lv H."/>
            <person name="Li J."/>
            <person name="Wang J."/>
            <person name="Deng Y."/>
            <person name="Ran L."/>
            <person name="Shi X."/>
            <person name="Wang X."/>
            <person name="Wu Q."/>
            <person name="Li C."/>
            <person name="Ren X."/>
            <person name="Wang J."/>
            <person name="Wang X."/>
            <person name="Li D."/>
            <person name="Liu D."/>
            <person name="Zhang X."/>
            <person name="Ji Z."/>
            <person name="Zhao W."/>
            <person name="Sun Y."/>
            <person name="Zhang Z."/>
            <person name="Bao J."/>
            <person name="Han Y."/>
            <person name="Dong L."/>
            <person name="Ji J."/>
            <person name="Chen P."/>
            <person name="Wu S."/>
            <person name="Liu J."/>
            <person name="Xiao Y."/>
            <person name="Bu D."/>
            <person name="Tan J."/>
            <person name="Yang L."/>
            <person name="Ye C."/>
            <person name="Zhang J."/>
            <person name="Xu J."/>
            <person name="Zhou Y."/>
            <person name="Yu Y."/>
            <person name="Zhang B."/>
            <person name="Zhuang S."/>
            <person name="Wei H."/>
            <person name="Liu B."/>
            <person name="Lei M."/>
            <person name="Yu H."/>
            <person name="Li Y."/>
            <person name="Xu H."/>
            <person name="Wei S."/>
            <person name="He X."/>
            <person name="Fang L."/>
            <person name="Zhang Z."/>
            <person name="Zhang Y."/>
            <person name="Huang X."/>
            <person name="Su Z."/>
            <person name="Tong W."/>
            <person name="Li J."/>
            <person name="Tong Z."/>
            <person name="Li S."/>
            <person name="Ye J."/>
            <person name="Wang L."/>
            <person name="Fang L."/>
            <person name="Lei T."/>
            <person name="Chen C."/>
            <person name="Chen H."/>
            <person name="Xu Z."/>
            <person name="Li H."/>
            <person name="Huang H."/>
            <person name="Zhang F."/>
            <person name="Xu H."/>
            <person name="Li N."/>
            <person name="Zhao C."/>
            <person name="Li S."/>
            <person name="Dong L."/>
            <person name="Huang Y."/>
            <person name="Li L."/>
            <person name="Xi Y."/>
            <person name="Qi Q."/>
            <person name="Li W."/>
            <person name="Zhang B."/>
            <person name="Hu W."/>
            <person name="Zhang Y."/>
            <person name="Tian X."/>
            <person name="Jiao Y."/>
            <person name="Liang X."/>
            <person name="Jin J."/>
            <person name="Gao L."/>
            <person name="Zheng W."/>
            <person name="Hao B."/>
            <person name="Liu S."/>
            <person name="Wang W."/>
            <person name="Yuan L."/>
            <person name="Cao M."/>
            <person name="McDermott J."/>
            <person name="Samudrala R."/>
            <person name="Wang J."/>
            <person name="Wong G.K."/>
            <person name="Yang H."/>
        </authorList>
    </citation>
    <scope>NUCLEOTIDE SEQUENCE [LARGE SCALE GENOMIC DNA]</scope>
</reference>
<sequence>MERSVSTTEAGALHGGLRAEDECRVVEEVGEGGSKVGKRAGAAKGKDVVGVSVEVVAEKEEGGTAWRERRRRRRWEIGAAVVVLLVEACEDNIIRLRMRLPKAEMVWLVKESRNVAEKKL</sequence>
<proteinExistence type="predicted"/>
<dbReference type="Proteomes" id="UP000007752">
    <property type="component" value="Chromosome 1"/>
</dbReference>
<reference evidence="1" key="2">
    <citation type="submission" date="2008-12" db="EMBL/GenBank/DDBJ databases">
        <title>Improved gene annotation of the rice (Oryza sativa) genomes.</title>
        <authorList>
            <person name="Wang J."/>
            <person name="Li R."/>
            <person name="Fan W."/>
            <person name="Huang Q."/>
            <person name="Zhang J."/>
            <person name="Zhou Y."/>
            <person name="Hu Y."/>
            <person name="Zi S."/>
            <person name="Li J."/>
            <person name="Ni P."/>
            <person name="Zheng H."/>
            <person name="Zhang Y."/>
            <person name="Zhao M."/>
            <person name="Hao Q."/>
            <person name="McDermott J."/>
            <person name="Samudrala R."/>
            <person name="Kristiansen K."/>
            <person name="Wong G.K.-S."/>
        </authorList>
    </citation>
    <scope>NUCLEOTIDE SEQUENCE</scope>
</reference>
<gene>
    <name evidence="1" type="ORF">OsJ_02262</name>
</gene>
<evidence type="ECO:0000313" key="1">
    <source>
        <dbReference type="EMBL" id="EEE54825.1"/>
    </source>
</evidence>